<accession>E7GSG0</accession>
<proteinExistence type="predicted"/>
<name>E7GSG0_CLOS6</name>
<dbReference type="STRING" id="1512.GCA_900049235_04167"/>
<gene>
    <name evidence="1" type="ORF">HMPREF9474_03855</name>
</gene>
<sequence length="701" mass="78870">MLPILSLDDERFEEIVEKARKMIPNLSPDWTDYNYHDPGITIIELLAWLKELQQFHMDQIGPLHVRKYLMLLGESVRGRIPATARLTADCLEEELVLPGGSRFYASGIEFESLYSRFLQPVRIVQLISVSPFKKPDEAKRIVPGGKKIHIPVFGTRPEGGESFYIGLSKPLSPGREHRIYFSFYDDYPVKRNPVNGADTFAPLAKTKMEAFCNGRFLPVENWRDGTYQFLENGDCSFLLPETMEAGEEGLYWLRVTLLQAEYDVPPILEWIDLNEIEVSQRHTLSECLELKAQAGENRQIYLFAETCLAASGEYEIYLPESGKEDVFHRYDGPVERRSAGGTTEFCLPQLTAREGETLLLLCYESAFSGSRFIGTGNGFPLQEYETGITGLCGGGMVLLAETLEESGEWLRWEQVEDFTGSKPWDRHYTYDERTGLLCFGDCDRGMAPEGRILLAAGHTSLGQGGNVKAGTISRYEGPLKLEGVLNQEDAHGGADCETEEDCLRRLHRRLKTVERAVTYEDYETLVKRTPGLRIENVKAIPVTERKRQDGTMDETRVTLVVKPYSEDARPKPGRACLEGIMNMLEPRRMIGSKVSILLPEYIGITIFAEIETDSYYQQIQKEVGTALFNHFEERKGSFGRPVLYGTVYGIIDVLDHVTGVKSVSLNAQGSGIKRSMNGDILLPANGLAYLEEWDCMISSAG</sequence>
<dbReference type="eggNOG" id="COG3299">
    <property type="taxonomic scope" value="Bacteria"/>
</dbReference>
<evidence type="ECO:0000313" key="2">
    <source>
        <dbReference type="Proteomes" id="UP000002970"/>
    </source>
</evidence>
<dbReference type="Proteomes" id="UP000002970">
    <property type="component" value="Unassembled WGS sequence"/>
</dbReference>
<organism evidence="1 2">
    <name type="scientific">Clostridium symbiosum (strain WAL-14163)</name>
    <dbReference type="NCBI Taxonomy" id="742740"/>
    <lineage>
        <taxon>Bacteria</taxon>
        <taxon>Bacillati</taxon>
        <taxon>Bacillota</taxon>
        <taxon>Clostridia</taxon>
        <taxon>Lachnospirales</taxon>
        <taxon>Lachnospiraceae</taxon>
        <taxon>Otoolea</taxon>
    </lineage>
</organism>
<dbReference type="EMBL" id="ADLQ01000083">
    <property type="protein sequence ID" value="EGA92303.1"/>
    <property type="molecule type" value="Genomic_DNA"/>
</dbReference>
<comment type="caution">
    <text evidence="1">The sequence shown here is derived from an EMBL/GenBank/DDBJ whole genome shotgun (WGS) entry which is preliminary data.</text>
</comment>
<evidence type="ECO:0000313" key="1">
    <source>
        <dbReference type="EMBL" id="EGA92303.1"/>
    </source>
</evidence>
<keyword evidence="2" id="KW-1185">Reference proteome</keyword>
<dbReference type="AlphaFoldDB" id="E7GSG0"/>
<protein>
    <submittedName>
        <fullName evidence="1">Uncharacterized protein</fullName>
    </submittedName>
</protein>
<dbReference type="RefSeq" id="WP_003503757.1">
    <property type="nucleotide sequence ID" value="NZ_GL834317.1"/>
</dbReference>
<dbReference type="HOGENOM" id="CLU_024495_0_0_9"/>
<reference evidence="1 2" key="1">
    <citation type="submission" date="2010-12" db="EMBL/GenBank/DDBJ databases">
        <title>The Genome Sequence of Clostridium symbiosum strain WAL-14163.</title>
        <authorList>
            <person name="Earl A."/>
            <person name="Ward D."/>
            <person name="Feldgarden M."/>
            <person name="Gevers D."/>
            <person name="Finegold S.M."/>
            <person name="Summanen P.H."/>
            <person name="Molitoris D.R."/>
            <person name="Vaisanen M.L."/>
            <person name="Daigneault M."/>
            <person name="Young S.K."/>
            <person name="Zeng Q."/>
            <person name="Gargeya S."/>
            <person name="Fitzgerald M."/>
            <person name="Haas B."/>
            <person name="Abouelleil A."/>
            <person name="Alvarado L."/>
            <person name="Arachchi H.M."/>
            <person name="Berlin A."/>
            <person name="Brown A."/>
            <person name="Chapman S.B."/>
            <person name="Chen Z."/>
            <person name="Dunbar C."/>
            <person name="Freedman E."/>
            <person name="Gearin G."/>
            <person name="Gellesch M."/>
            <person name="Goldberg J."/>
            <person name="Griggs A."/>
            <person name="Gujja S."/>
            <person name="Heilman E."/>
            <person name="Heiman D."/>
            <person name="Howarth C."/>
            <person name="Larson L."/>
            <person name="Lui A."/>
            <person name="MacDonald P.J.P."/>
            <person name="Mehta T."/>
            <person name="Montmayeur A."/>
            <person name="Murphy C."/>
            <person name="Neiman D."/>
            <person name="Pearson M."/>
            <person name="Priest M."/>
            <person name="Roberts A."/>
            <person name="Saif S."/>
            <person name="Shea T."/>
            <person name="Shenoy N."/>
            <person name="Sisk P."/>
            <person name="Stolte C."/>
            <person name="Sykes S."/>
            <person name="White J."/>
            <person name="Yandava C."/>
            <person name="Nusbaum C."/>
            <person name="Birren B."/>
        </authorList>
    </citation>
    <scope>NUCLEOTIDE SEQUENCE [LARGE SCALE GENOMIC DNA]</scope>
    <source>
        <strain evidence="1 2">WAL-14163</strain>
    </source>
</reference>